<gene>
    <name evidence="2" type="ORF">HC175_14270</name>
</gene>
<protein>
    <submittedName>
        <fullName evidence="2">Uncharacterized protein</fullName>
    </submittedName>
</protein>
<dbReference type="RefSeq" id="WP_168139172.1">
    <property type="nucleotide sequence ID" value="NZ_JAAVJR010000011.1"/>
</dbReference>
<organism evidence="2 3">
    <name type="scientific">Salinimicrobium oceani</name>
    <dbReference type="NCBI Taxonomy" id="2722702"/>
    <lineage>
        <taxon>Bacteria</taxon>
        <taxon>Pseudomonadati</taxon>
        <taxon>Bacteroidota</taxon>
        <taxon>Flavobacteriia</taxon>
        <taxon>Flavobacteriales</taxon>
        <taxon>Flavobacteriaceae</taxon>
        <taxon>Salinimicrobium</taxon>
    </lineage>
</organism>
<feature type="transmembrane region" description="Helical" evidence="1">
    <location>
        <begin position="58"/>
        <end position="75"/>
    </location>
</feature>
<name>A0ABX1D1V3_9FLAO</name>
<keyword evidence="1" id="KW-1133">Transmembrane helix</keyword>
<proteinExistence type="predicted"/>
<accession>A0ABX1D1V3</accession>
<reference evidence="2 3" key="1">
    <citation type="submission" date="2020-03" db="EMBL/GenBank/DDBJ databases">
        <title>Salinimicrobium sp. nov, isolated from SCS.</title>
        <authorList>
            <person name="Cao W.R."/>
        </authorList>
    </citation>
    <scope>NUCLEOTIDE SEQUENCE [LARGE SCALE GENOMIC DNA]</scope>
    <source>
        <strain evidence="3">J15B91</strain>
    </source>
</reference>
<evidence type="ECO:0000313" key="3">
    <source>
        <dbReference type="Proteomes" id="UP000703674"/>
    </source>
</evidence>
<comment type="caution">
    <text evidence="2">The sequence shown here is derived from an EMBL/GenBank/DDBJ whole genome shotgun (WGS) entry which is preliminary data.</text>
</comment>
<keyword evidence="1" id="KW-0472">Membrane</keyword>
<dbReference type="Proteomes" id="UP000703674">
    <property type="component" value="Unassembled WGS sequence"/>
</dbReference>
<dbReference type="EMBL" id="JAAVJR010000011">
    <property type="protein sequence ID" value="NJW54082.1"/>
    <property type="molecule type" value="Genomic_DNA"/>
</dbReference>
<evidence type="ECO:0000256" key="1">
    <source>
        <dbReference type="SAM" id="Phobius"/>
    </source>
</evidence>
<keyword evidence="3" id="KW-1185">Reference proteome</keyword>
<evidence type="ECO:0000313" key="2">
    <source>
        <dbReference type="EMBL" id="NJW54082.1"/>
    </source>
</evidence>
<keyword evidence="1" id="KW-0812">Transmembrane</keyword>
<sequence>MRILEDIKNPDYWVKVLQLGSIFFVIFVGLSLLLSHFRQIIAGNFAAIYEDEWANGQWVEYFLIKAAISLVYAIYMTSRRRNFKKY</sequence>
<feature type="transmembrane region" description="Helical" evidence="1">
    <location>
        <begin position="12"/>
        <end position="38"/>
    </location>
</feature>